<dbReference type="GO" id="GO:0003677">
    <property type="term" value="F:DNA binding"/>
    <property type="evidence" value="ECO:0007669"/>
    <property type="project" value="InterPro"/>
</dbReference>
<protein>
    <submittedName>
        <fullName evidence="8">Cell division protein FtsK</fullName>
    </submittedName>
</protein>
<feature type="coiled-coil region" evidence="4">
    <location>
        <begin position="364"/>
        <end position="391"/>
    </location>
</feature>
<comment type="caution">
    <text evidence="8">The sequence shown here is derived from an EMBL/GenBank/DDBJ whole genome shotgun (WGS) entry which is preliminary data.</text>
</comment>
<keyword evidence="6" id="KW-0472">Membrane</keyword>
<keyword evidence="4" id="KW-0175">Coiled coil</keyword>
<dbReference type="PANTHER" id="PTHR22683:SF1">
    <property type="entry name" value="TYPE VII SECRETION SYSTEM PROTEIN ESSC"/>
    <property type="match status" value="1"/>
</dbReference>
<evidence type="ECO:0000256" key="6">
    <source>
        <dbReference type="SAM" id="Phobius"/>
    </source>
</evidence>
<evidence type="ECO:0000259" key="7">
    <source>
        <dbReference type="PROSITE" id="PS50901"/>
    </source>
</evidence>
<dbReference type="Pfam" id="PF01580">
    <property type="entry name" value="FtsK_SpoIIIE"/>
    <property type="match status" value="3"/>
</dbReference>
<keyword evidence="9" id="KW-1185">Reference proteome</keyword>
<dbReference type="CDD" id="cd01127">
    <property type="entry name" value="TrwB_TraG_TraD_VirD4"/>
    <property type="match status" value="1"/>
</dbReference>
<dbReference type="SMART" id="SM00382">
    <property type="entry name" value="AAA"/>
    <property type="match status" value="3"/>
</dbReference>
<dbReference type="PANTHER" id="PTHR22683">
    <property type="entry name" value="SPORULATION PROTEIN RELATED"/>
    <property type="match status" value="1"/>
</dbReference>
<keyword evidence="6" id="KW-0812">Transmembrane</keyword>
<organism evidence="8 9">
    <name type="scientific">Nonomuraea cypriaca</name>
    <dbReference type="NCBI Taxonomy" id="1187855"/>
    <lineage>
        <taxon>Bacteria</taxon>
        <taxon>Bacillati</taxon>
        <taxon>Actinomycetota</taxon>
        <taxon>Actinomycetes</taxon>
        <taxon>Streptosporangiales</taxon>
        <taxon>Streptosporangiaceae</taxon>
        <taxon>Nonomuraea</taxon>
    </lineage>
</organism>
<dbReference type="Gene3D" id="3.40.50.300">
    <property type="entry name" value="P-loop containing nucleotide triphosphate hydrolases"/>
    <property type="match status" value="4"/>
</dbReference>
<feature type="region of interest" description="Disordered" evidence="5">
    <location>
        <begin position="53"/>
        <end position="104"/>
    </location>
</feature>
<keyword evidence="1 3" id="KW-0547">Nucleotide-binding</keyword>
<feature type="compositionally biased region" description="Basic and acidic residues" evidence="5">
    <location>
        <begin position="295"/>
        <end position="310"/>
    </location>
</feature>
<name>A0A931AMS7_9ACTN</name>
<feature type="region of interest" description="Disordered" evidence="5">
    <location>
        <begin position="1043"/>
        <end position="1095"/>
    </location>
</feature>
<accession>A0A931AMS7</accession>
<keyword evidence="2 3" id="KW-0067">ATP-binding</keyword>
<dbReference type="RefSeq" id="WP_195902292.1">
    <property type="nucleotide sequence ID" value="NZ_JADOGI010000283.1"/>
</dbReference>
<evidence type="ECO:0000256" key="4">
    <source>
        <dbReference type="SAM" id="Coils"/>
    </source>
</evidence>
<evidence type="ECO:0000256" key="1">
    <source>
        <dbReference type="ARBA" id="ARBA00022741"/>
    </source>
</evidence>
<feature type="transmembrane region" description="Helical" evidence="6">
    <location>
        <begin position="340"/>
        <end position="358"/>
    </location>
</feature>
<dbReference type="InterPro" id="IPR027417">
    <property type="entry name" value="P-loop_NTPase"/>
</dbReference>
<dbReference type="SUPFAM" id="SSF52540">
    <property type="entry name" value="P-loop containing nucleoside triphosphate hydrolases"/>
    <property type="match status" value="2"/>
</dbReference>
<feature type="domain" description="FtsK" evidence="7">
    <location>
        <begin position="1131"/>
        <end position="1318"/>
    </location>
</feature>
<evidence type="ECO:0000256" key="2">
    <source>
        <dbReference type="ARBA" id="ARBA00022840"/>
    </source>
</evidence>
<evidence type="ECO:0000313" key="9">
    <source>
        <dbReference type="Proteomes" id="UP000605361"/>
    </source>
</evidence>
<evidence type="ECO:0000256" key="5">
    <source>
        <dbReference type="SAM" id="MobiDB-lite"/>
    </source>
</evidence>
<keyword evidence="8" id="KW-0131">Cell cycle</keyword>
<evidence type="ECO:0000313" key="8">
    <source>
        <dbReference type="EMBL" id="MBF8193428.1"/>
    </source>
</evidence>
<dbReference type="InterPro" id="IPR050206">
    <property type="entry name" value="FtsK/SpoIIIE/SftA"/>
</dbReference>
<feature type="region of interest" description="Disordered" evidence="5">
    <location>
        <begin position="281"/>
        <end position="310"/>
    </location>
</feature>
<sequence length="1617" mass="170594">MRIMLTVLGGQGDRDVVIDGDDGATVARVSEALSDQGPLADVVRLPGTRAPYGLSAGGAVPRVPPPRRPERGRHHSPITEPRRGRPGSPAAAPGPVLWRDGRPLDPRARAGAVLRDGDKVTLDAHLARATVIEEPGGVAEVRVVGGPAAGAVHRLGLGVHVIGSDPTCAIAPADPALAPEAVTVRVMPDGITVEWAWRRGPGEAPKLKLKGRWADEVAELTARVAEREAAEFDAGHGEVPELDGRPLTEPVEWVDQAVLTCGSSVFVLTTIEPRDAHLAPRSEGGVAYNRPPRLRRPEPQRKFVKPKEPSRNEGMRLQLLAAFLPAVLGLTLAIALKQWFYLLVALMTPVIMIGQWWSDRRHGKKQHRKAIKEFKEQLQAYDEEVEQARVADEAARRSDAPDPAQVLLTATGPRRRLWERRIHDTDALRLRVGLADLPANLELSEEQGGPIDPPICRSVPVALPMRRLGVAGVTGPRAAAAALASWLIAQAATLHSPRDLAIVVVSAHQDGERRWGWLRWLPHCTPRAGEECVTLIGTDPESAARRVSELAALIDERQNTTIPELGKVPTGWDDLGGPEKPSFSSYDVRPYDVLVLLDGAQVLRGLPNMPQVLRQGPRSGVFTLAIDDDQRLLPEECQTVADCGADGLVRLRGGGLDVIGPVLGDLVSFSWCDRLARALSPIRDVSRDDPGGNLPGAVRLLDVMSLPKPSGKELAARWGERGTTRALIGIGPDGPFSVDLKLDGPHGLIAGTTGAGKSELLQTLICSLAVANRPDQLTFVLIDYKGGAAFKECVRLPHTVGMVSDLDGHLTQRALDSLAAEIRRRERLLLAAGAKDIDDYTGPALPRLVLIIDEFAALVAELPDFVTGLVDIARRGRSLGIHLILATQRPAGVVTADIQANTSLRIALRVTEPAESTDVIDIPDAAHISKSTPGRCYVRSGVGAAIAVQTARVGGRSPAAPSGGPFDQAEVNVRVLDVDWRSLGRPLPPPPEPEEDSTISDLTLVADALIDAADLAGVPIQPSPWLDPLPTHFVLDVPGLAGTSSAPTSMSSASTTSSDPSTAGWDASTTGSGASTAGSNASMAGSDAGSGASAAGSDVSAAGWLDAGRHGGGEVAPLPFGISDRPWAQDRHPLALDLAHGGHLLIAGAARSGRSTALRTIAGSIAAHASPEDVHLHAVDCGSGALLPLVAMPHCGAVVTRDQLDRVERLLTRLRAEIGRRQQLLAEAGHASLAEYRQAGHRLPWLVFMLDRWEGFVAAFESYDYGRLIESLLQLLREGAAVGFRAVVTSDRSGLLGQVSTVFDDRLLLRLSDSSDYGLAGFPLKGLPASMPPGRALSMGDHGIVEHHIALLSSDPSGPAQVAALQSLARTATTLPPESRGGWQWAGEPPLRVDALPMRITATQALDLDPTFSPPSPLWALVGAGGDALAPLGLDLLTHGPGAVIAGPSRSGRSSVLLTAAHSLIAQGTPVIAVAPRRSPLRELAGALAVLDGDATNLPELVAEQHHYVVLVDDAELINPDAPLGTALEEVLRSGRDGDHGLLIAGATGDLAVAYRGFVAETRKSRTGLLLAVQSQADGDLFTIRLPRGTAGGPPGRGFLVRTGNITPIQAALPDNA</sequence>
<feature type="compositionally biased region" description="Low complexity" evidence="5">
    <location>
        <begin position="86"/>
        <end position="95"/>
    </location>
</feature>
<dbReference type="GO" id="GO:0005524">
    <property type="term" value="F:ATP binding"/>
    <property type="evidence" value="ECO:0007669"/>
    <property type="project" value="UniProtKB-UniRule"/>
</dbReference>
<feature type="domain" description="FtsK" evidence="7">
    <location>
        <begin position="733"/>
        <end position="917"/>
    </location>
</feature>
<dbReference type="InterPro" id="IPR003593">
    <property type="entry name" value="AAA+_ATPase"/>
</dbReference>
<feature type="transmembrane region" description="Helical" evidence="6">
    <location>
        <begin position="317"/>
        <end position="334"/>
    </location>
</feature>
<gene>
    <name evidence="8" type="ORF">ITP53_48705</name>
</gene>
<dbReference type="EMBL" id="JADOGI010000283">
    <property type="protein sequence ID" value="MBF8193428.1"/>
    <property type="molecule type" value="Genomic_DNA"/>
</dbReference>
<proteinExistence type="predicted"/>
<dbReference type="Proteomes" id="UP000605361">
    <property type="component" value="Unassembled WGS sequence"/>
</dbReference>
<reference evidence="8" key="1">
    <citation type="submission" date="2020-11" db="EMBL/GenBank/DDBJ databases">
        <title>Whole-genome analyses of Nonomuraea sp. K274.</title>
        <authorList>
            <person name="Veyisoglu A."/>
        </authorList>
    </citation>
    <scope>NUCLEOTIDE SEQUENCE</scope>
    <source>
        <strain evidence="8">K274</strain>
    </source>
</reference>
<keyword evidence="8" id="KW-0132">Cell division</keyword>
<feature type="binding site" evidence="3">
    <location>
        <begin position="751"/>
        <end position="758"/>
    </location>
    <ligand>
        <name>ATP</name>
        <dbReference type="ChEBI" id="CHEBI:30616"/>
    </ligand>
</feature>
<feature type="binding site" evidence="3">
    <location>
        <begin position="1148"/>
        <end position="1155"/>
    </location>
    <ligand>
        <name>ATP</name>
        <dbReference type="ChEBI" id="CHEBI:30616"/>
    </ligand>
</feature>
<evidence type="ECO:0000256" key="3">
    <source>
        <dbReference type="PROSITE-ProRule" id="PRU00289"/>
    </source>
</evidence>
<dbReference type="InterPro" id="IPR002543">
    <property type="entry name" value="FtsK_dom"/>
</dbReference>
<dbReference type="GO" id="GO:0051301">
    <property type="term" value="P:cell division"/>
    <property type="evidence" value="ECO:0007669"/>
    <property type="project" value="UniProtKB-KW"/>
</dbReference>
<keyword evidence="6" id="KW-1133">Transmembrane helix</keyword>
<dbReference type="PROSITE" id="PS50901">
    <property type="entry name" value="FTSK"/>
    <property type="match status" value="2"/>
</dbReference>